<reference evidence="2 3" key="1">
    <citation type="submission" date="2015-06" db="EMBL/GenBank/DDBJ databases">
        <title>Genome sequencing of Thermotogales isolates from hydrothermal vents.</title>
        <authorList>
            <person name="Haverkamp T.H."/>
            <person name="Kublanov I.V."/>
            <person name="Nesbo C.L."/>
        </authorList>
    </citation>
    <scope>NUCLEOTIDE SEQUENCE [LARGE SCALE GENOMIC DNA]</scope>
    <source>
        <strain evidence="3">ik275mar</strain>
    </source>
</reference>
<feature type="domain" description="SUF system FeS cluster assembly SufBD core" evidence="1">
    <location>
        <begin position="147"/>
        <end position="345"/>
    </location>
</feature>
<dbReference type="InterPro" id="IPR037284">
    <property type="entry name" value="SUF_FeS_clus_asmbl_SufBD_sf"/>
</dbReference>
<dbReference type="Pfam" id="PF01458">
    <property type="entry name" value="SUFBD_core"/>
    <property type="match status" value="1"/>
</dbReference>
<evidence type="ECO:0000313" key="3">
    <source>
        <dbReference type="Proteomes" id="UP000242616"/>
    </source>
</evidence>
<evidence type="ECO:0000259" key="1">
    <source>
        <dbReference type="Pfam" id="PF01458"/>
    </source>
</evidence>
<protein>
    <submittedName>
        <fullName evidence="2">Fe-S cluster assembly protein SufD</fullName>
    </submittedName>
</protein>
<sequence length="372" mass="42470">MEKTLELILKDEITVVSKPEEFFNEDYKSISSVLKNIDNKYLRKYIENKYREYKEIGFPKWRRLKLNSINLPEYKYVDYFKDVNFDINIDDFEGTHRKFVLLSDVFSSKGDYLTVNDKLELKKEYNNEITNDVYNIDGKFSLVRIINTDKFSNNTARFIVNDGASLTLYNIHVTQKLSFSVDNMFIWTGNNSSVVVRDIYIGSGKVAGYLGIKMNGEKANVEVKPYFLGKNNAIFDLLYLLRFVGMENKGSVNAEGALMDNAKVVFRGILDLKKGAKNSEAEESEKCILLSKNSKMEAIPSLLVDENEVTASHAASSSPLDEMAVFYLMSRGFSEKEAKKYILNGIFETLINELSNFSVEGLVKDALEEYTG</sequence>
<gene>
    <name evidence="2" type="ORF">XJ44_01375</name>
</gene>
<dbReference type="InterPro" id="IPR000825">
    <property type="entry name" value="SUF_FeS_clus_asmbl_SufBD_core"/>
</dbReference>
<evidence type="ECO:0000313" key="2">
    <source>
        <dbReference type="EMBL" id="ONN27889.1"/>
    </source>
</evidence>
<dbReference type="EMBL" id="LBFC01000005">
    <property type="protein sequence ID" value="ONN27889.1"/>
    <property type="molecule type" value="Genomic_DNA"/>
</dbReference>
<comment type="caution">
    <text evidence="2">The sequence shown here is derived from an EMBL/GenBank/DDBJ whole genome shotgun (WGS) entry which is preliminary data.</text>
</comment>
<dbReference type="RefSeq" id="WP_077197820.1">
    <property type="nucleotide sequence ID" value="NZ_LBFC01000005.1"/>
</dbReference>
<dbReference type="InterPro" id="IPR055346">
    <property type="entry name" value="Fe-S_cluster_assembly_SufBD"/>
</dbReference>
<dbReference type="SUPFAM" id="SSF101960">
    <property type="entry name" value="Stabilizer of iron transporter SufD"/>
    <property type="match status" value="1"/>
</dbReference>
<organism evidence="2 3">
    <name type="scientific">Thermosipho affectus</name>
    <dbReference type="NCBI Taxonomy" id="660294"/>
    <lineage>
        <taxon>Bacteria</taxon>
        <taxon>Thermotogati</taxon>
        <taxon>Thermotogota</taxon>
        <taxon>Thermotogae</taxon>
        <taxon>Thermotogales</taxon>
        <taxon>Fervidobacteriaceae</taxon>
        <taxon>Thermosipho</taxon>
    </lineage>
</organism>
<keyword evidence="3" id="KW-1185">Reference proteome</keyword>
<name>A0ABX3IKR5_9BACT</name>
<dbReference type="PANTHER" id="PTHR43575">
    <property type="entry name" value="PROTEIN ABCI7, CHLOROPLASTIC"/>
    <property type="match status" value="1"/>
</dbReference>
<dbReference type="PANTHER" id="PTHR43575:SF1">
    <property type="entry name" value="PROTEIN ABCI7, CHLOROPLASTIC"/>
    <property type="match status" value="1"/>
</dbReference>
<dbReference type="Proteomes" id="UP000242616">
    <property type="component" value="Unassembled WGS sequence"/>
</dbReference>
<proteinExistence type="predicted"/>
<accession>A0ABX3IKR5</accession>